<evidence type="ECO:0000256" key="2">
    <source>
        <dbReference type="ARBA" id="ARBA00023163"/>
    </source>
</evidence>
<evidence type="ECO:0000313" key="7">
    <source>
        <dbReference type="EMBL" id="KAJ3262113.1"/>
    </source>
</evidence>
<evidence type="ECO:0000313" key="8">
    <source>
        <dbReference type="Proteomes" id="UP001210925"/>
    </source>
</evidence>
<protein>
    <recommendedName>
        <fullName evidence="6">C2H2-type domain-containing protein</fullName>
    </recommendedName>
</protein>
<dbReference type="GO" id="GO:0000127">
    <property type="term" value="C:transcription factor TFIIIC complex"/>
    <property type="evidence" value="ECO:0007669"/>
    <property type="project" value="TreeGrafter"/>
</dbReference>
<keyword evidence="4" id="KW-0863">Zinc-finger</keyword>
<dbReference type="GO" id="GO:0008270">
    <property type="term" value="F:zinc ion binding"/>
    <property type="evidence" value="ECO:0007669"/>
    <property type="project" value="UniProtKB-KW"/>
</dbReference>
<comment type="caution">
    <text evidence="7">The sequence shown here is derived from an EMBL/GenBank/DDBJ whole genome shotgun (WGS) entry which is preliminary data.</text>
</comment>
<reference evidence="7" key="1">
    <citation type="submission" date="2020-05" db="EMBL/GenBank/DDBJ databases">
        <title>Phylogenomic resolution of chytrid fungi.</title>
        <authorList>
            <person name="Stajich J.E."/>
            <person name="Amses K."/>
            <person name="Simmons R."/>
            <person name="Seto K."/>
            <person name="Myers J."/>
            <person name="Bonds A."/>
            <person name="Quandt C.A."/>
            <person name="Barry K."/>
            <person name="Liu P."/>
            <person name="Grigoriev I."/>
            <person name="Longcore J.E."/>
            <person name="James T.Y."/>
        </authorList>
    </citation>
    <scope>NUCLEOTIDE SEQUENCE</scope>
    <source>
        <strain evidence="7">PLAUS21</strain>
    </source>
</reference>
<keyword evidence="8" id="KW-1185">Reference proteome</keyword>
<dbReference type="InterPro" id="IPR013087">
    <property type="entry name" value="Znf_C2H2_type"/>
</dbReference>
<proteinExistence type="predicted"/>
<feature type="region of interest" description="Disordered" evidence="5">
    <location>
        <begin position="32"/>
        <end position="77"/>
    </location>
</feature>
<feature type="compositionally biased region" description="Basic and acidic residues" evidence="5">
    <location>
        <begin position="32"/>
        <end position="46"/>
    </location>
</feature>
<dbReference type="PANTHER" id="PTHR15052">
    <property type="entry name" value="RNA POLYMERASE III TRANSCRIPTION INITIATION FACTOR COMPLEX SUBUNIT"/>
    <property type="match status" value="1"/>
</dbReference>
<accession>A0AAD5URB7</accession>
<dbReference type="InterPro" id="IPR015943">
    <property type="entry name" value="WD40/YVTN_repeat-like_dom_sf"/>
</dbReference>
<dbReference type="Gene3D" id="2.130.10.10">
    <property type="entry name" value="YVTN repeat-like/Quinoprotein amine dehydrogenase"/>
    <property type="match status" value="1"/>
</dbReference>
<dbReference type="GO" id="GO:0006383">
    <property type="term" value="P:transcription by RNA polymerase III"/>
    <property type="evidence" value="ECO:0007669"/>
    <property type="project" value="TreeGrafter"/>
</dbReference>
<dbReference type="InterPro" id="IPR036322">
    <property type="entry name" value="WD40_repeat_dom_sf"/>
</dbReference>
<dbReference type="PANTHER" id="PTHR15052:SF2">
    <property type="entry name" value="GENERAL TRANSCRIPTION FACTOR 3C POLYPEPTIDE 2"/>
    <property type="match status" value="1"/>
</dbReference>
<organism evidence="7 8">
    <name type="scientific">Boothiomyces macroporosus</name>
    <dbReference type="NCBI Taxonomy" id="261099"/>
    <lineage>
        <taxon>Eukaryota</taxon>
        <taxon>Fungi</taxon>
        <taxon>Fungi incertae sedis</taxon>
        <taxon>Chytridiomycota</taxon>
        <taxon>Chytridiomycota incertae sedis</taxon>
        <taxon>Chytridiomycetes</taxon>
        <taxon>Rhizophydiales</taxon>
        <taxon>Terramycetaceae</taxon>
        <taxon>Boothiomyces</taxon>
    </lineage>
</organism>
<evidence type="ECO:0000256" key="1">
    <source>
        <dbReference type="ARBA" id="ARBA00004123"/>
    </source>
</evidence>
<name>A0AAD5URB7_9FUNG</name>
<feature type="domain" description="C2H2-type" evidence="6">
    <location>
        <begin position="118"/>
        <end position="144"/>
    </location>
</feature>
<keyword evidence="3" id="KW-0539">Nucleus</keyword>
<keyword evidence="2" id="KW-0804">Transcription</keyword>
<dbReference type="InterPro" id="IPR052416">
    <property type="entry name" value="GTF3C_component"/>
</dbReference>
<keyword evidence="4" id="KW-0479">Metal-binding</keyword>
<feature type="compositionally biased region" description="Polar residues" evidence="5">
    <location>
        <begin position="65"/>
        <end position="77"/>
    </location>
</feature>
<dbReference type="PROSITE" id="PS00028">
    <property type="entry name" value="ZINC_FINGER_C2H2_1"/>
    <property type="match status" value="1"/>
</dbReference>
<gene>
    <name evidence="7" type="ORF">HK103_003956</name>
</gene>
<keyword evidence="4" id="KW-0862">Zinc</keyword>
<sequence length="396" mass="45871">MRAKKNQKRRAFTSLFDDDEYIAESEEELEMKFSDEDISQELKELNDNQIQPRTRRSKGLAEPLKNSTPLAPSKNTDSMVAKEVIQSLQEILIAEGELNPKIAQPSEEFINYTECPGFPCLFSKCSKEFQQYNGLQYHLNNSVHHLSDLMILEGNQKPTIAKKFQIVTQFFESNKDILSVPLSFKFKNRNKLMTFKLKIDKPNLKPVAPQSYTPKKAKCVATFEIEERQSDSTYDFQQSRQFTINTGLLATKITWAPKINLGNDPEYFAVGGHQEKFFYHEYSDNNEDINSEIQIWKFNPDEETLPSMLFRLETNFGAIVDMKWCPNVWNLKELLRKKSSNMQPVIYTRAHDSLITFIGWFHNNRYIVSGSTDGRLILTDIWDIANPFTLVKTLGE</sequence>
<dbReference type="SUPFAM" id="SSF50978">
    <property type="entry name" value="WD40 repeat-like"/>
    <property type="match status" value="1"/>
</dbReference>
<evidence type="ECO:0000256" key="5">
    <source>
        <dbReference type="SAM" id="MobiDB-lite"/>
    </source>
</evidence>
<evidence type="ECO:0000259" key="6">
    <source>
        <dbReference type="PROSITE" id="PS50157"/>
    </source>
</evidence>
<dbReference type="GO" id="GO:0005634">
    <property type="term" value="C:nucleus"/>
    <property type="evidence" value="ECO:0007669"/>
    <property type="project" value="UniProtKB-SubCell"/>
</dbReference>
<evidence type="ECO:0000256" key="3">
    <source>
        <dbReference type="ARBA" id="ARBA00023242"/>
    </source>
</evidence>
<dbReference type="AlphaFoldDB" id="A0AAD5URB7"/>
<comment type="subcellular location">
    <subcellularLocation>
        <location evidence="1">Nucleus</location>
    </subcellularLocation>
</comment>
<dbReference type="Proteomes" id="UP001210925">
    <property type="component" value="Unassembled WGS sequence"/>
</dbReference>
<evidence type="ECO:0000256" key="4">
    <source>
        <dbReference type="PROSITE-ProRule" id="PRU00042"/>
    </source>
</evidence>
<dbReference type="PROSITE" id="PS50157">
    <property type="entry name" value="ZINC_FINGER_C2H2_2"/>
    <property type="match status" value="1"/>
</dbReference>
<dbReference type="EMBL" id="JADGKB010000003">
    <property type="protein sequence ID" value="KAJ3262113.1"/>
    <property type="molecule type" value="Genomic_DNA"/>
</dbReference>